<dbReference type="AlphaFoldDB" id="W2UU23"/>
<reference evidence="2" key="1">
    <citation type="submission" date="2013-11" db="EMBL/GenBank/DDBJ databases">
        <title>Draft genome sequence from a member of Zhouia, isolated tidal flat.</title>
        <authorList>
            <person name="Jin H."/>
            <person name="Jeon C.O."/>
        </authorList>
    </citation>
    <scope>NUCLEOTIDE SEQUENCE [LARGE SCALE GENOMIC DNA]</scope>
    <source>
        <strain evidence="2">AD3</strain>
    </source>
</reference>
<protein>
    <recommendedName>
        <fullName evidence="3">STAS/SEC14 domain-containing protein</fullName>
    </recommendedName>
</protein>
<comment type="caution">
    <text evidence="1">The sequence shown here is derived from an EMBL/GenBank/DDBJ whole genome shotgun (WGS) entry which is preliminary data.</text>
</comment>
<proteinExistence type="predicted"/>
<dbReference type="eggNOG" id="ENOG5033934">
    <property type="taxonomic scope" value="Bacteria"/>
</dbReference>
<sequence>MNEKYKYYYDPNTRILYRAHYGNISIEDIFESWNLAIKNNLIPKDVNGFILDYRDANLNVNLADHKKIIAYFDTREDQFGGKKFAVLVDTPKNTVVPFVIEHTPKHYILKTFTTEEAAIDWMLNNEYP</sequence>
<dbReference type="EMBL" id="AYXY01000001">
    <property type="protein sequence ID" value="ETN96822.1"/>
    <property type="molecule type" value="Genomic_DNA"/>
</dbReference>
<evidence type="ECO:0000313" key="2">
    <source>
        <dbReference type="Proteomes" id="UP000018850"/>
    </source>
</evidence>
<dbReference type="STRING" id="376730.SAMN04487906_2330"/>
<organism evidence="1 2">
    <name type="scientific">Zhouia amylolytica AD3</name>
    <dbReference type="NCBI Taxonomy" id="1286632"/>
    <lineage>
        <taxon>Bacteria</taxon>
        <taxon>Pseudomonadati</taxon>
        <taxon>Bacteroidota</taxon>
        <taxon>Flavobacteriia</taxon>
        <taxon>Flavobacteriales</taxon>
        <taxon>Flavobacteriaceae</taxon>
        <taxon>Zhouia</taxon>
    </lineage>
</organism>
<reference evidence="1 2" key="2">
    <citation type="journal article" date="2016" name="Genome Announc.">
        <title>Draft Genome Sequence of Zhouia amylolytica AD3, Isolated from Tidal Flat Sediment.</title>
        <authorList>
            <person name="Jia B."/>
            <person name="Jin H.M."/>
            <person name="Lee H.J."/>
            <person name="Jeon C.O."/>
        </authorList>
    </citation>
    <scope>NUCLEOTIDE SEQUENCE [LARGE SCALE GENOMIC DNA]</scope>
    <source>
        <strain evidence="1 2">AD3</strain>
    </source>
</reference>
<keyword evidence="2" id="KW-1185">Reference proteome</keyword>
<name>W2UU23_9FLAO</name>
<evidence type="ECO:0000313" key="1">
    <source>
        <dbReference type="EMBL" id="ETN96822.1"/>
    </source>
</evidence>
<evidence type="ECO:0008006" key="3">
    <source>
        <dbReference type="Google" id="ProtNLM"/>
    </source>
</evidence>
<gene>
    <name evidence="1" type="ORF">P278_02480</name>
</gene>
<accession>W2UU23</accession>
<dbReference type="Proteomes" id="UP000018850">
    <property type="component" value="Unassembled WGS sequence"/>
</dbReference>
<dbReference type="RefSeq" id="WP_038260986.1">
    <property type="nucleotide sequence ID" value="NZ_AYXY01000001.1"/>
</dbReference>